<organism evidence="2 3">
    <name type="scientific">Ferrovibrio terrae</name>
    <dbReference type="NCBI Taxonomy" id="2594003"/>
    <lineage>
        <taxon>Bacteria</taxon>
        <taxon>Pseudomonadati</taxon>
        <taxon>Pseudomonadota</taxon>
        <taxon>Alphaproteobacteria</taxon>
        <taxon>Rhodospirillales</taxon>
        <taxon>Rhodospirillaceae</taxon>
        <taxon>Ferrovibrio</taxon>
    </lineage>
</organism>
<evidence type="ECO:0000313" key="2">
    <source>
        <dbReference type="EMBL" id="QDO98649.1"/>
    </source>
</evidence>
<reference evidence="2 3" key="1">
    <citation type="submission" date="2019-07" db="EMBL/GenBank/DDBJ databases">
        <title>Genome sequencing for Ferrovibrio sp. K5.</title>
        <authorList>
            <person name="Park S.-J."/>
        </authorList>
    </citation>
    <scope>NUCLEOTIDE SEQUENCE [LARGE SCALE GENOMIC DNA]</scope>
    <source>
        <strain evidence="2 3">K5</strain>
    </source>
</reference>
<evidence type="ECO:0000259" key="1">
    <source>
        <dbReference type="Pfam" id="PF02426"/>
    </source>
</evidence>
<dbReference type="AlphaFoldDB" id="A0A516H4F6"/>
<sequence>MLALIDVTFNFTTLGDKAQQLVRAEWDEEERLLAKGQFIGIWRKANGMGTMFIVDLPNNEAVGNQVRAMPLYPYFTNVVVTPLISHPNFPQFARAPKTHEKPDSKPKPDSNLFLCDVRIEYLRAGDRFKELVQAEWRESETMLAKYQLVGIWRRANALGTFVLWNLPDADAVAATLRGMPLYPCFTKVDVIPLAMHPNFPQFARPAETHEKPAA</sequence>
<feature type="domain" description="Muconolactone isomerase" evidence="1">
    <location>
        <begin position="116"/>
        <end position="198"/>
    </location>
</feature>
<dbReference type="KEGG" id="fer:FNB15_15780"/>
<proteinExistence type="predicted"/>
<feature type="domain" description="Muconolactone isomerase" evidence="1">
    <location>
        <begin position="5"/>
        <end position="88"/>
    </location>
</feature>
<accession>A0A516H4F6</accession>
<dbReference type="RefSeq" id="WP_144069630.1">
    <property type="nucleotide sequence ID" value="NZ_CP041636.1"/>
</dbReference>
<keyword evidence="3" id="KW-1185">Reference proteome</keyword>
<name>A0A516H4F6_9PROT</name>
<dbReference type="SUPFAM" id="SSF54909">
    <property type="entry name" value="Dimeric alpha+beta barrel"/>
    <property type="match status" value="2"/>
</dbReference>
<dbReference type="OrthoDB" id="2889526at2"/>
<dbReference type="EMBL" id="CP041636">
    <property type="protein sequence ID" value="QDO98649.1"/>
    <property type="molecule type" value="Genomic_DNA"/>
</dbReference>
<gene>
    <name evidence="2" type="ORF">FNB15_15780</name>
</gene>
<evidence type="ECO:0000313" key="3">
    <source>
        <dbReference type="Proteomes" id="UP000317496"/>
    </source>
</evidence>
<dbReference type="Gene3D" id="3.30.70.1060">
    <property type="entry name" value="Dimeric alpha+beta barrel"/>
    <property type="match status" value="2"/>
</dbReference>
<dbReference type="Pfam" id="PF02426">
    <property type="entry name" value="MIase"/>
    <property type="match status" value="2"/>
</dbReference>
<dbReference type="InterPro" id="IPR026029">
    <property type="entry name" value="MLI_dom"/>
</dbReference>
<protein>
    <recommendedName>
        <fullName evidence="1">Muconolactone isomerase domain-containing protein</fullName>
    </recommendedName>
</protein>
<dbReference type="Proteomes" id="UP000317496">
    <property type="component" value="Chromosome"/>
</dbReference>
<dbReference type="InterPro" id="IPR011008">
    <property type="entry name" value="Dimeric_a/b-barrel"/>
</dbReference>